<evidence type="ECO:0000256" key="6">
    <source>
        <dbReference type="PROSITE-ProRule" id="PRU01211"/>
    </source>
</evidence>
<dbReference type="Gene3D" id="3.40.390.10">
    <property type="entry name" value="Collagenase (Catalytic Domain)"/>
    <property type="match status" value="1"/>
</dbReference>
<dbReference type="AlphaFoldDB" id="A0A0N4ZJH8"/>
<organism evidence="9 10">
    <name type="scientific">Parastrongyloides trichosuri</name>
    <name type="common">Possum-specific nematode worm</name>
    <dbReference type="NCBI Taxonomy" id="131310"/>
    <lineage>
        <taxon>Eukaryota</taxon>
        <taxon>Metazoa</taxon>
        <taxon>Ecdysozoa</taxon>
        <taxon>Nematoda</taxon>
        <taxon>Chromadorea</taxon>
        <taxon>Rhabditida</taxon>
        <taxon>Tylenchina</taxon>
        <taxon>Panagrolaimomorpha</taxon>
        <taxon>Strongyloidoidea</taxon>
        <taxon>Strongyloididae</taxon>
        <taxon>Parastrongyloides</taxon>
    </lineage>
</organism>
<evidence type="ECO:0000256" key="3">
    <source>
        <dbReference type="ARBA" id="ARBA00022801"/>
    </source>
</evidence>
<protein>
    <recommendedName>
        <fullName evidence="7">Metalloendopeptidase</fullName>
        <ecNumber evidence="7">3.4.24.-</ecNumber>
    </recommendedName>
</protein>
<accession>A0A0N4ZJH8</accession>
<dbReference type="PANTHER" id="PTHR10127">
    <property type="entry name" value="DISCOIDIN, CUB, EGF, LAMININ , AND ZINC METALLOPROTEASE DOMAIN CONTAINING"/>
    <property type="match status" value="1"/>
</dbReference>
<keyword evidence="1 7" id="KW-0645">Protease</keyword>
<evidence type="ECO:0000259" key="8">
    <source>
        <dbReference type="PROSITE" id="PS51864"/>
    </source>
</evidence>
<reference evidence="10" key="1">
    <citation type="submission" date="2017-02" db="UniProtKB">
        <authorList>
            <consortium name="WormBaseParasite"/>
        </authorList>
    </citation>
    <scope>IDENTIFICATION</scope>
</reference>
<dbReference type="EC" id="3.4.24.-" evidence="7"/>
<evidence type="ECO:0000256" key="1">
    <source>
        <dbReference type="ARBA" id="ARBA00022670"/>
    </source>
</evidence>
<dbReference type="Pfam" id="PF01400">
    <property type="entry name" value="Astacin"/>
    <property type="match status" value="1"/>
</dbReference>
<dbReference type="PRINTS" id="PR00480">
    <property type="entry name" value="ASTACIN"/>
</dbReference>
<dbReference type="Proteomes" id="UP000038045">
    <property type="component" value="Unplaced"/>
</dbReference>
<comment type="cofactor">
    <cofactor evidence="7">
        <name>Zn(2+)</name>
        <dbReference type="ChEBI" id="CHEBI:29105"/>
    </cofactor>
    <text evidence="7">Binds 1 zinc ion per subunit.</text>
</comment>
<dbReference type="SUPFAM" id="SSF55486">
    <property type="entry name" value="Metalloproteases ('zincins'), catalytic domain"/>
    <property type="match status" value="1"/>
</dbReference>
<keyword evidence="2 7" id="KW-0479">Metal-binding</keyword>
<dbReference type="PROSITE" id="PS51864">
    <property type="entry name" value="ASTACIN"/>
    <property type="match status" value="1"/>
</dbReference>
<dbReference type="InterPro" id="IPR024079">
    <property type="entry name" value="MetalloPept_cat_dom_sf"/>
</dbReference>
<name>A0A0N4ZJH8_PARTI</name>
<evidence type="ECO:0000313" key="10">
    <source>
        <dbReference type="WBParaSite" id="PTRK_0000811900.1"/>
    </source>
</evidence>
<keyword evidence="3 7" id="KW-0378">Hydrolase</keyword>
<evidence type="ECO:0000256" key="4">
    <source>
        <dbReference type="ARBA" id="ARBA00022833"/>
    </source>
</evidence>
<sequence>MPSKFLFISILNVFRNCNSDCGTRNLGKVLKFDLPVLFYIDPIINRSVIYQALLNIQEKTCIRFERRHSKITDKNGINFLRSDKGYCINEHVGRRISFYKPQNIYIDKKCMENPVEVQSYVHQALGALPTHLRNDSVKYIKVCYNDILEENFKYFAPAYYPSIDTFGLQYEFASILHVDAFYFAKNELASQKTIEVIEYEKIYDLIIGQRKSATFNDYKYLNFLYCNETCKKFPYLYCDSPGYQNPNDCFSCICPSGKEGTNCELPPKTFKEECKTNDIWVTEKEEKITFSSQNGYYCAVRFLTIKKARILIRFGAFNFTDSKDLCTPLYGIEIKYHKDKGESGICICLRSTGITSIVSEDELVYVIVKFNGTPIELEVKYKQVNYINAKSLRISHKK</sequence>
<dbReference type="GO" id="GO:0006508">
    <property type="term" value="P:proteolysis"/>
    <property type="evidence" value="ECO:0007669"/>
    <property type="project" value="UniProtKB-KW"/>
</dbReference>
<dbReference type="GO" id="GO:0046872">
    <property type="term" value="F:metal ion binding"/>
    <property type="evidence" value="ECO:0007669"/>
    <property type="project" value="UniProtKB-KW"/>
</dbReference>
<evidence type="ECO:0000256" key="5">
    <source>
        <dbReference type="ARBA" id="ARBA00023049"/>
    </source>
</evidence>
<dbReference type="PANTHER" id="PTHR10127:SF780">
    <property type="entry name" value="METALLOENDOPEPTIDASE"/>
    <property type="match status" value="1"/>
</dbReference>
<proteinExistence type="predicted"/>
<evidence type="ECO:0000256" key="2">
    <source>
        <dbReference type="ARBA" id="ARBA00022723"/>
    </source>
</evidence>
<keyword evidence="4 7" id="KW-0862">Zinc</keyword>
<keyword evidence="9" id="KW-1185">Reference proteome</keyword>
<evidence type="ECO:0000256" key="7">
    <source>
        <dbReference type="RuleBase" id="RU361183"/>
    </source>
</evidence>
<dbReference type="GO" id="GO:0004222">
    <property type="term" value="F:metalloendopeptidase activity"/>
    <property type="evidence" value="ECO:0007669"/>
    <property type="project" value="UniProtKB-UniRule"/>
</dbReference>
<dbReference type="WBParaSite" id="PTRK_0000811900.1">
    <property type="protein sequence ID" value="PTRK_0000811900.1"/>
    <property type="gene ID" value="PTRK_0000811900"/>
</dbReference>
<evidence type="ECO:0000313" key="9">
    <source>
        <dbReference type="Proteomes" id="UP000038045"/>
    </source>
</evidence>
<comment type="caution">
    <text evidence="6">Lacks conserved residue(s) required for the propagation of feature annotation.</text>
</comment>
<keyword evidence="5 7" id="KW-0482">Metalloprotease</keyword>
<feature type="domain" description="Peptidase M12A" evidence="8">
    <location>
        <begin position="12"/>
        <end position="227"/>
    </location>
</feature>
<dbReference type="InterPro" id="IPR001506">
    <property type="entry name" value="Peptidase_M12A"/>
</dbReference>